<name>X0SN12_9ZZZZ</name>
<dbReference type="AlphaFoldDB" id="X0SN12"/>
<proteinExistence type="predicted"/>
<feature type="non-terminal residue" evidence="1">
    <location>
        <position position="1"/>
    </location>
</feature>
<protein>
    <submittedName>
        <fullName evidence="1">Uncharacterized protein</fullName>
    </submittedName>
</protein>
<evidence type="ECO:0000313" key="1">
    <source>
        <dbReference type="EMBL" id="GAF82448.1"/>
    </source>
</evidence>
<organism evidence="1">
    <name type="scientific">marine sediment metagenome</name>
    <dbReference type="NCBI Taxonomy" id="412755"/>
    <lineage>
        <taxon>unclassified sequences</taxon>
        <taxon>metagenomes</taxon>
        <taxon>ecological metagenomes</taxon>
    </lineage>
</organism>
<reference evidence="1" key="1">
    <citation type="journal article" date="2014" name="Front. Microbiol.">
        <title>High frequency of phylogenetically diverse reductive dehalogenase-homologous genes in deep subseafloor sedimentary metagenomes.</title>
        <authorList>
            <person name="Kawai M."/>
            <person name="Futagami T."/>
            <person name="Toyoda A."/>
            <person name="Takaki Y."/>
            <person name="Nishi S."/>
            <person name="Hori S."/>
            <person name="Arai W."/>
            <person name="Tsubouchi T."/>
            <person name="Morono Y."/>
            <person name="Uchiyama I."/>
            <person name="Ito T."/>
            <person name="Fujiyama A."/>
            <person name="Inagaki F."/>
            <person name="Takami H."/>
        </authorList>
    </citation>
    <scope>NUCLEOTIDE SEQUENCE</scope>
    <source>
        <strain evidence="1">Expedition CK06-06</strain>
    </source>
</reference>
<gene>
    <name evidence="1" type="ORF">S01H1_11822</name>
</gene>
<dbReference type="EMBL" id="BARS01006042">
    <property type="protein sequence ID" value="GAF82448.1"/>
    <property type="molecule type" value="Genomic_DNA"/>
</dbReference>
<sequence>GPPVLPVHPALNNECYVELFVFEIVTKSKHID</sequence>
<comment type="caution">
    <text evidence="1">The sequence shown here is derived from an EMBL/GenBank/DDBJ whole genome shotgun (WGS) entry which is preliminary data.</text>
</comment>
<accession>X0SN12</accession>